<dbReference type="PANTHER" id="PTHR35893">
    <property type="entry name" value="INNER MEMBRANE PROTEIN-RELATED"/>
    <property type="match status" value="1"/>
</dbReference>
<sequence length="107" mass="10580">MAQTSKSNVSELNSDVAQQMAVLREDIAALTATVAEYGKAQGEALKASAGAKAAGLAETGANAAGALKAQAEKSYSDAEEAVRGNPAAAVGIAAGVGFLVGMLTARR</sequence>
<dbReference type="Pfam" id="PF19029">
    <property type="entry name" value="DUF883_C"/>
    <property type="match status" value="1"/>
</dbReference>
<dbReference type="InterPro" id="IPR010279">
    <property type="entry name" value="YqjD/ElaB"/>
</dbReference>
<dbReference type="EMBL" id="QDKM01000003">
    <property type="protein sequence ID" value="PVH29148.1"/>
    <property type="molecule type" value="Genomic_DNA"/>
</dbReference>
<comment type="caution">
    <text evidence="2">The sequence shown here is derived from an EMBL/GenBank/DDBJ whole genome shotgun (WGS) entry which is preliminary data.</text>
</comment>
<dbReference type="OrthoDB" id="8373403at2"/>
<gene>
    <name evidence="2" type="ORF">DDE20_09000</name>
</gene>
<reference evidence="2 3" key="1">
    <citation type="submission" date="2018-04" db="EMBL/GenBank/DDBJ databases">
        <title>Pararhodobacter oceanense sp. nov., isolated from marine intertidal sediment.</title>
        <authorList>
            <person name="Wang X.-L."/>
            <person name="Du Z.-J."/>
        </authorList>
    </citation>
    <scope>NUCLEOTIDE SEQUENCE [LARGE SCALE GENOMIC DNA]</scope>
    <source>
        <strain evidence="2 3">AM505</strain>
    </source>
</reference>
<dbReference type="AlphaFoldDB" id="A0A2T8HUR6"/>
<organism evidence="2 3">
    <name type="scientific">Pararhodobacter oceanensis</name>
    <dbReference type="NCBI Taxonomy" id="2172121"/>
    <lineage>
        <taxon>Bacteria</taxon>
        <taxon>Pseudomonadati</taxon>
        <taxon>Pseudomonadota</taxon>
        <taxon>Alphaproteobacteria</taxon>
        <taxon>Rhodobacterales</taxon>
        <taxon>Paracoccaceae</taxon>
        <taxon>Pararhodobacter</taxon>
    </lineage>
</organism>
<proteinExistence type="predicted"/>
<accession>A0A2T8HUR6</accession>
<keyword evidence="3" id="KW-1185">Reference proteome</keyword>
<dbReference type="PANTHER" id="PTHR35893:SF3">
    <property type="entry name" value="INNER MEMBRANE PROTEIN"/>
    <property type="match status" value="1"/>
</dbReference>
<evidence type="ECO:0000259" key="1">
    <source>
        <dbReference type="Pfam" id="PF19029"/>
    </source>
</evidence>
<dbReference type="RefSeq" id="WP_116558145.1">
    <property type="nucleotide sequence ID" value="NZ_JBLWXM010000011.1"/>
</dbReference>
<dbReference type="GO" id="GO:0043022">
    <property type="term" value="F:ribosome binding"/>
    <property type="evidence" value="ECO:0007669"/>
    <property type="project" value="InterPro"/>
</dbReference>
<evidence type="ECO:0000313" key="2">
    <source>
        <dbReference type="EMBL" id="PVH29148.1"/>
    </source>
</evidence>
<dbReference type="InterPro" id="IPR043605">
    <property type="entry name" value="DUF883_C"/>
</dbReference>
<name>A0A2T8HUR6_9RHOB</name>
<feature type="domain" description="DUF883" evidence="1">
    <location>
        <begin position="78"/>
        <end position="107"/>
    </location>
</feature>
<dbReference type="Proteomes" id="UP000245911">
    <property type="component" value="Unassembled WGS sequence"/>
</dbReference>
<evidence type="ECO:0000313" key="3">
    <source>
        <dbReference type="Proteomes" id="UP000245911"/>
    </source>
</evidence>
<protein>
    <submittedName>
        <fullName evidence="2">DUF883 domain-containing protein</fullName>
    </submittedName>
</protein>